<name>A0A0G1DMK9_9BACT</name>
<accession>A0A0G1DMK9</accession>
<feature type="chain" id="PRO_5002536526" description="YibE/F family protein" evidence="2">
    <location>
        <begin position="22"/>
        <end position="380"/>
    </location>
</feature>
<feature type="transmembrane region" description="Helical" evidence="1">
    <location>
        <begin position="343"/>
        <end position="365"/>
    </location>
</feature>
<dbReference type="PANTHER" id="PTHR41771">
    <property type="entry name" value="MEMBRANE PROTEIN-RELATED"/>
    <property type="match status" value="1"/>
</dbReference>
<dbReference type="EMBL" id="LCEK01000014">
    <property type="protein sequence ID" value="KKS72076.1"/>
    <property type="molecule type" value="Genomic_DNA"/>
</dbReference>
<protein>
    <recommendedName>
        <fullName evidence="5">YibE/F family protein</fullName>
    </recommendedName>
</protein>
<keyword evidence="1" id="KW-0472">Membrane</keyword>
<evidence type="ECO:0000313" key="3">
    <source>
        <dbReference type="EMBL" id="KKS72076.1"/>
    </source>
</evidence>
<feature type="transmembrane region" description="Helical" evidence="1">
    <location>
        <begin position="148"/>
        <end position="168"/>
    </location>
</feature>
<feature type="transmembrane region" description="Helical" evidence="1">
    <location>
        <begin position="245"/>
        <end position="263"/>
    </location>
</feature>
<dbReference type="AlphaFoldDB" id="A0A0G1DMK9"/>
<feature type="transmembrane region" description="Helical" evidence="1">
    <location>
        <begin position="120"/>
        <end position="141"/>
    </location>
</feature>
<evidence type="ECO:0000313" key="4">
    <source>
        <dbReference type="Proteomes" id="UP000033867"/>
    </source>
</evidence>
<sequence length="380" mass="41543">MKKMLILFFSLTLLLPYTASGAVTDPLDLSMDASPEIVQPTYYRGNILDVFEEIPRNEFGMFQQTVHVEMLSGPDIGKEISVSYETNPAQAENKKLKKGDTVILGIFPDGDTTSYYITDIYRLHALFWLIGFFILVAVLIARRLAAQAVLGLALSFGVIGWFILPRLLAGDSPVLISLLGAAAIMSVSIYLAHGIRTRTTIAFLCSIVTAAVGIFLASIFVRMTALFGMGSEEAFYLQFSVDTAINLRGLLLGGIIIGMLGVLDDVTTTQAATVEEIHLANPSLSTKELYRRGASVGKEHITSLINTLILAYTGAALPLLLLFRIYDTPAWVTLNSEIVMEELVRMIAGSMALMLAVPITTYAAARWYGREVTPHDAEEF</sequence>
<keyword evidence="1" id="KW-1133">Transmembrane helix</keyword>
<feature type="transmembrane region" description="Helical" evidence="1">
    <location>
        <begin position="174"/>
        <end position="192"/>
    </location>
</feature>
<evidence type="ECO:0000256" key="2">
    <source>
        <dbReference type="SAM" id="SignalP"/>
    </source>
</evidence>
<dbReference type="PANTHER" id="PTHR41771:SF1">
    <property type="entry name" value="MEMBRANE PROTEIN"/>
    <property type="match status" value="1"/>
</dbReference>
<evidence type="ECO:0000256" key="1">
    <source>
        <dbReference type="SAM" id="Phobius"/>
    </source>
</evidence>
<feature type="transmembrane region" description="Helical" evidence="1">
    <location>
        <begin position="301"/>
        <end position="323"/>
    </location>
</feature>
<dbReference type="Pfam" id="PF07907">
    <property type="entry name" value="YibE_F"/>
    <property type="match status" value="1"/>
</dbReference>
<reference evidence="3 4" key="1">
    <citation type="journal article" date="2015" name="Nature">
        <title>rRNA introns, odd ribosomes, and small enigmatic genomes across a large radiation of phyla.</title>
        <authorList>
            <person name="Brown C.T."/>
            <person name="Hug L.A."/>
            <person name="Thomas B.C."/>
            <person name="Sharon I."/>
            <person name="Castelle C.J."/>
            <person name="Singh A."/>
            <person name="Wilkins M.J."/>
            <person name="Williams K.H."/>
            <person name="Banfield J.F."/>
        </authorList>
    </citation>
    <scope>NUCLEOTIDE SEQUENCE [LARGE SCALE GENOMIC DNA]</scope>
</reference>
<dbReference type="Proteomes" id="UP000033867">
    <property type="component" value="Unassembled WGS sequence"/>
</dbReference>
<comment type="caution">
    <text evidence="3">The sequence shown here is derived from an EMBL/GenBank/DDBJ whole genome shotgun (WGS) entry which is preliminary data.</text>
</comment>
<proteinExistence type="predicted"/>
<dbReference type="InterPro" id="IPR012507">
    <property type="entry name" value="YibE_F"/>
</dbReference>
<feature type="signal peptide" evidence="2">
    <location>
        <begin position="1"/>
        <end position="21"/>
    </location>
</feature>
<gene>
    <name evidence="3" type="ORF">UV42_C0014G0015</name>
</gene>
<keyword evidence="1" id="KW-0812">Transmembrane</keyword>
<evidence type="ECO:0008006" key="5">
    <source>
        <dbReference type="Google" id="ProtNLM"/>
    </source>
</evidence>
<feature type="transmembrane region" description="Helical" evidence="1">
    <location>
        <begin position="201"/>
        <end position="225"/>
    </location>
</feature>
<keyword evidence="2" id="KW-0732">Signal</keyword>
<organism evidence="3 4">
    <name type="scientific">Candidatus Magasanikbacteria bacterium GW2011_GWE2_42_7</name>
    <dbReference type="NCBI Taxonomy" id="1619052"/>
    <lineage>
        <taxon>Bacteria</taxon>
        <taxon>Candidatus Magasanikiibacteriota</taxon>
    </lineage>
</organism>